<dbReference type="EMBL" id="UYSU01037764">
    <property type="protein sequence ID" value="VDL99438.1"/>
    <property type="molecule type" value="Genomic_DNA"/>
</dbReference>
<name>A0A3P7D535_SCHSO</name>
<evidence type="ECO:0000313" key="2">
    <source>
        <dbReference type="Proteomes" id="UP000275846"/>
    </source>
</evidence>
<proteinExistence type="predicted"/>
<sequence>MDRTLYARTTSKQAVDNSIFWAEEFDLKSYTTASDANREEHQRIECLRESSSKIGCT</sequence>
<evidence type="ECO:0000313" key="1">
    <source>
        <dbReference type="EMBL" id="VDL99438.1"/>
    </source>
</evidence>
<reference evidence="1 2" key="1">
    <citation type="submission" date="2018-11" db="EMBL/GenBank/DDBJ databases">
        <authorList>
            <consortium name="Pathogen Informatics"/>
        </authorList>
    </citation>
    <scope>NUCLEOTIDE SEQUENCE [LARGE SCALE GENOMIC DNA]</scope>
    <source>
        <strain evidence="1 2">NST_G2</strain>
    </source>
</reference>
<accession>A0A3P7D535</accession>
<dbReference type="Proteomes" id="UP000275846">
    <property type="component" value="Unassembled WGS sequence"/>
</dbReference>
<protein>
    <submittedName>
        <fullName evidence="1">Uncharacterized protein</fullName>
    </submittedName>
</protein>
<keyword evidence="2" id="KW-1185">Reference proteome</keyword>
<dbReference type="AlphaFoldDB" id="A0A3P7D535"/>
<gene>
    <name evidence="1" type="ORF">SSLN_LOCUS13053</name>
</gene>
<organism evidence="1 2">
    <name type="scientific">Schistocephalus solidus</name>
    <name type="common">Tapeworm</name>
    <dbReference type="NCBI Taxonomy" id="70667"/>
    <lineage>
        <taxon>Eukaryota</taxon>
        <taxon>Metazoa</taxon>
        <taxon>Spiralia</taxon>
        <taxon>Lophotrochozoa</taxon>
        <taxon>Platyhelminthes</taxon>
        <taxon>Cestoda</taxon>
        <taxon>Eucestoda</taxon>
        <taxon>Diphyllobothriidea</taxon>
        <taxon>Diphyllobothriidae</taxon>
        <taxon>Schistocephalus</taxon>
    </lineage>
</organism>
<dbReference type="OrthoDB" id="5572587at2759"/>